<evidence type="ECO:0000256" key="1">
    <source>
        <dbReference type="SAM" id="Phobius"/>
    </source>
</evidence>
<keyword evidence="1" id="KW-0472">Membrane</keyword>
<dbReference type="AlphaFoldDB" id="A0A518GTE2"/>
<keyword evidence="1" id="KW-0812">Transmembrane</keyword>
<accession>A0A518GTE2</accession>
<gene>
    <name evidence="2" type="ORF">Spb1_38070</name>
</gene>
<dbReference type="KEGG" id="peh:Spb1_38070"/>
<dbReference type="EMBL" id="CP036299">
    <property type="protein sequence ID" value="QDV31861.1"/>
    <property type="molecule type" value="Genomic_DNA"/>
</dbReference>
<dbReference type="Gene3D" id="3.40.50.360">
    <property type="match status" value="1"/>
</dbReference>
<feature type="transmembrane region" description="Helical" evidence="1">
    <location>
        <begin position="102"/>
        <end position="123"/>
    </location>
</feature>
<sequence length="342" mass="38536">MTIAYPSPNPPLQSKVCHSPPRHVLAICYSQSGDAARCAKAFLTPLKEAGAVVDEEWIKPIPAYPFPWKSVLRFFDVMPDCILGKAPSIEEPQFDPDLPYDLVILFYQVWFLAPSLPLVGFFNHPKSRVLNGRATITVVVCRNMWMVATAEVNRWLAKLKATHLDNLVVTHQGPIWATFITTPRYLLFGRRDRLWNLFPEPGVGESELGRVREFGNTLAKQLDQLVPGRTQPFFTGLDATRIEDKYILPELIGSRLFRFWASVILAMGRLGGRYLRSVAVGLFVLNLVCGIVLGIPILFVFRILAYPLLRPVLQSYKMEMRAPSEPRPVDAAKHPETIDVIG</sequence>
<keyword evidence="1" id="KW-1133">Transmembrane helix</keyword>
<evidence type="ECO:0000313" key="2">
    <source>
        <dbReference type="EMBL" id="QDV31861.1"/>
    </source>
</evidence>
<dbReference type="OrthoDB" id="4547866at2"/>
<evidence type="ECO:0008006" key="4">
    <source>
        <dbReference type="Google" id="ProtNLM"/>
    </source>
</evidence>
<dbReference type="SUPFAM" id="SSF52218">
    <property type="entry name" value="Flavoproteins"/>
    <property type="match status" value="1"/>
</dbReference>
<name>A0A518GTE2_9PLAN</name>
<dbReference type="Proteomes" id="UP000315349">
    <property type="component" value="Chromosome"/>
</dbReference>
<protein>
    <recommendedName>
        <fullName evidence="4">Dialkylrecorsinol condensing enzyme</fullName>
    </recommendedName>
</protein>
<organism evidence="2 3">
    <name type="scientific">Planctopirus ephydatiae</name>
    <dbReference type="NCBI Taxonomy" id="2528019"/>
    <lineage>
        <taxon>Bacteria</taxon>
        <taxon>Pseudomonadati</taxon>
        <taxon>Planctomycetota</taxon>
        <taxon>Planctomycetia</taxon>
        <taxon>Planctomycetales</taxon>
        <taxon>Planctomycetaceae</taxon>
        <taxon>Planctopirus</taxon>
    </lineage>
</organism>
<feature type="transmembrane region" description="Helical" evidence="1">
    <location>
        <begin position="278"/>
        <end position="301"/>
    </location>
</feature>
<dbReference type="RefSeq" id="WP_145303419.1">
    <property type="nucleotide sequence ID" value="NZ_CP036299.1"/>
</dbReference>
<keyword evidence="3" id="KW-1185">Reference proteome</keyword>
<dbReference type="InterPro" id="IPR029039">
    <property type="entry name" value="Flavoprotein-like_sf"/>
</dbReference>
<reference evidence="2 3" key="1">
    <citation type="submission" date="2019-02" db="EMBL/GenBank/DDBJ databases">
        <title>Deep-cultivation of Planctomycetes and their phenomic and genomic characterization uncovers novel biology.</title>
        <authorList>
            <person name="Wiegand S."/>
            <person name="Jogler M."/>
            <person name="Boedeker C."/>
            <person name="Pinto D."/>
            <person name="Vollmers J."/>
            <person name="Rivas-Marin E."/>
            <person name="Kohn T."/>
            <person name="Peeters S.H."/>
            <person name="Heuer A."/>
            <person name="Rast P."/>
            <person name="Oberbeckmann S."/>
            <person name="Bunk B."/>
            <person name="Jeske O."/>
            <person name="Meyerdierks A."/>
            <person name="Storesund J.E."/>
            <person name="Kallscheuer N."/>
            <person name="Luecker S."/>
            <person name="Lage O.M."/>
            <person name="Pohl T."/>
            <person name="Merkel B.J."/>
            <person name="Hornburger P."/>
            <person name="Mueller R.-W."/>
            <person name="Bruemmer F."/>
            <person name="Labrenz M."/>
            <person name="Spormann A.M."/>
            <person name="Op den Camp H."/>
            <person name="Overmann J."/>
            <person name="Amann R."/>
            <person name="Jetten M.S.M."/>
            <person name="Mascher T."/>
            <person name="Medema M.H."/>
            <person name="Devos D.P."/>
            <person name="Kaster A.-K."/>
            <person name="Ovreas L."/>
            <person name="Rohde M."/>
            <person name="Galperin M.Y."/>
            <person name="Jogler C."/>
        </authorList>
    </citation>
    <scope>NUCLEOTIDE SEQUENCE [LARGE SCALE GENOMIC DNA]</scope>
    <source>
        <strain evidence="2 3">Spb1</strain>
    </source>
</reference>
<evidence type="ECO:0000313" key="3">
    <source>
        <dbReference type="Proteomes" id="UP000315349"/>
    </source>
</evidence>
<proteinExistence type="predicted"/>